<dbReference type="AlphaFoldDB" id="A0A2H5XG67"/>
<dbReference type="Pfam" id="PF10040">
    <property type="entry name" value="CRISPR_Cas6"/>
    <property type="match status" value="1"/>
</dbReference>
<comment type="caution">
    <text evidence="2">The sequence shown here is derived from an EMBL/GenBank/DDBJ whole genome shotgun (WGS) entry which is preliminary data.</text>
</comment>
<dbReference type="Proteomes" id="UP000236173">
    <property type="component" value="Unassembled WGS sequence"/>
</dbReference>
<name>A0A2H5XG67_9BACT</name>
<feature type="domain" description="CRISPR-associated protein Cas6 C-terminal" evidence="1">
    <location>
        <begin position="188"/>
        <end position="310"/>
    </location>
</feature>
<dbReference type="Gene3D" id="3.30.70.1900">
    <property type="match status" value="1"/>
</dbReference>
<dbReference type="EMBL" id="BEHT01000057">
    <property type="protein sequence ID" value="GBD00179.1"/>
    <property type="molecule type" value="Genomic_DNA"/>
</dbReference>
<proteinExistence type="predicted"/>
<accession>A0A2H5XG67</accession>
<reference evidence="3" key="1">
    <citation type="submission" date="2017-09" db="EMBL/GenBank/DDBJ databases">
        <title>Metaegenomics of thermophilic ammonia-oxidizing enrichment culture.</title>
        <authorList>
            <person name="Kato S."/>
            <person name="Suzuki K."/>
        </authorList>
    </citation>
    <scope>NUCLEOTIDE SEQUENCE [LARGE SCALE GENOMIC DNA]</scope>
</reference>
<evidence type="ECO:0000313" key="3">
    <source>
        <dbReference type="Proteomes" id="UP000236173"/>
    </source>
</evidence>
<gene>
    <name evidence="2" type="ORF">HRbin17_02717</name>
</gene>
<protein>
    <recommendedName>
        <fullName evidence="1">CRISPR-associated protein Cas6 C-terminal domain-containing protein</fullName>
    </recommendedName>
</protein>
<sequence>MLEFVRLRFEAEVVQGGTLPRFWGPTLRGALGLTFRKMVCVTHLDDCAPCLLRFQCPFPRFFEPYAPPDHPLGKRLAQMPRPFVLEVPPPAPTPVVTLGEGEPLTFRVTLWQHAETLLPYLVITAQRALDRGLGKSVRARLHRVVAEHPDGEFAVFDSGERLVTTKFPLLAADRVMATPAMSVRRLTVRFLTPVRVDIGGRLQNPVTFPVLVKAANERGRSLFWAYEGIEPPWDGKALVRMAEMVAMTDSEQQWLDLQRYSRRQQERLKVGGVIGWATFEGDDLTPFIPLLRLMEWVHVGKAGTMGLGHISLALG</sequence>
<organism evidence="2 3">
    <name type="scientific">Candidatus Fervidibacter japonicus</name>
    <dbReference type="NCBI Taxonomy" id="2035412"/>
    <lineage>
        <taxon>Bacteria</taxon>
        <taxon>Candidatus Fervidibacterota</taxon>
        <taxon>Candidatus Fervidibacter</taxon>
    </lineage>
</organism>
<dbReference type="InterPro" id="IPR019267">
    <property type="entry name" value="CRISPR-assoc_Cas6_C"/>
</dbReference>
<evidence type="ECO:0000313" key="2">
    <source>
        <dbReference type="EMBL" id="GBD00179.1"/>
    </source>
</evidence>
<evidence type="ECO:0000259" key="1">
    <source>
        <dbReference type="Pfam" id="PF10040"/>
    </source>
</evidence>